<organism evidence="3 4">
    <name type="scientific">Brunnivagina elsteri CCALA 953</name>
    <dbReference type="NCBI Taxonomy" id="987040"/>
    <lineage>
        <taxon>Bacteria</taxon>
        <taxon>Bacillati</taxon>
        <taxon>Cyanobacteriota</taxon>
        <taxon>Cyanophyceae</taxon>
        <taxon>Nostocales</taxon>
        <taxon>Calotrichaceae</taxon>
        <taxon>Brunnivagina</taxon>
    </lineage>
</organism>
<name>A0A2A2TII4_9CYAN</name>
<dbReference type="EMBL" id="NTFS01000131">
    <property type="protein sequence ID" value="PAX53599.1"/>
    <property type="molecule type" value="Genomic_DNA"/>
</dbReference>
<reference evidence="3 4" key="1">
    <citation type="submission" date="2017-08" db="EMBL/GenBank/DDBJ databases">
        <title>Draft genome sequence of filamentous cyanobacterium Calothrix elsteri CCALA 953.</title>
        <authorList>
            <person name="Gagunashvili A.N."/>
            <person name="Elster J."/>
            <person name="Andresson O.S."/>
        </authorList>
    </citation>
    <scope>NUCLEOTIDE SEQUENCE [LARGE SCALE GENOMIC DNA]</scope>
    <source>
        <strain evidence="3 4">CCALA 953</strain>
    </source>
</reference>
<dbReference type="InterPro" id="IPR024983">
    <property type="entry name" value="CHAT_dom"/>
</dbReference>
<keyword evidence="4" id="KW-1185">Reference proteome</keyword>
<evidence type="ECO:0000256" key="1">
    <source>
        <dbReference type="SAM" id="MobiDB-lite"/>
    </source>
</evidence>
<dbReference type="Pfam" id="PF14516">
    <property type="entry name" value="AAA_35"/>
    <property type="match status" value="1"/>
</dbReference>
<evidence type="ECO:0000313" key="4">
    <source>
        <dbReference type="Proteomes" id="UP000218238"/>
    </source>
</evidence>
<dbReference type="Pfam" id="PF12770">
    <property type="entry name" value="CHAT"/>
    <property type="match status" value="1"/>
</dbReference>
<dbReference type="SUPFAM" id="SSF52540">
    <property type="entry name" value="P-loop containing nucleoside triphosphate hydrolases"/>
    <property type="match status" value="1"/>
</dbReference>
<dbReference type="Proteomes" id="UP000218238">
    <property type="component" value="Unassembled WGS sequence"/>
</dbReference>
<comment type="caution">
    <text evidence="3">The sequence shown here is derived from an EMBL/GenBank/DDBJ whole genome shotgun (WGS) entry which is preliminary data.</text>
</comment>
<feature type="domain" description="CHAT" evidence="2">
    <location>
        <begin position="8"/>
        <end position="159"/>
    </location>
</feature>
<dbReference type="Gene3D" id="3.40.50.300">
    <property type="entry name" value="P-loop containing nucleotide triphosphate hydrolases"/>
    <property type="match status" value="1"/>
</dbReference>
<proteinExistence type="predicted"/>
<dbReference type="AlphaFoldDB" id="A0A2A2TII4"/>
<feature type="compositionally biased region" description="Polar residues" evidence="1">
    <location>
        <begin position="185"/>
        <end position="201"/>
    </location>
</feature>
<dbReference type="OrthoDB" id="5522963at2"/>
<protein>
    <submittedName>
        <fullName evidence="3">Adenylate cyclase</fullName>
    </submittedName>
</protein>
<evidence type="ECO:0000313" key="3">
    <source>
        <dbReference type="EMBL" id="PAX53599.1"/>
    </source>
</evidence>
<feature type="region of interest" description="Disordered" evidence="1">
    <location>
        <begin position="185"/>
        <end position="204"/>
    </location>
</feature>
<accession>A0A2A2TII4</accession>
<evidence type="ECO:0000259" key="2">
    <source>
        <dbReference type="Pfam" id="PF12770"/>
    </source>
</evidence>
<gene>
    <name evidence="3" type="ORF">CK510_13390</name>
</gene>
<dbReference type="RefSeq" id="WP_095722175.1">
    <property type="nucleotide sequence ID" value="NZ_NTFS01000131.1"/>
</dbReference>
<dbReference type="InterPro" id="IPR027417">
    <property type="entry name" value="P-loop_NTPase"/>
</dbReference>
<sequence>MKKILILSANPTNTSKLRLDEEVREIQAGLERAKNRDKFEIITKWAVRPDDLRRALLDHEPEIVHFSGHGSGEDGLVLENATGQMQLVSTDSLVRLFGLFEKTECVLLNACYSEAQAEAIYQHVDCVIGMNQIIGDRAAIEFAVGFYDALGANRNYDDAYEFGCSAIDLEGIPESATPVLKSRITANNDSNSNGNAVSNPVDNEKPALENGNFPRLIYPLENPEGQVPLESSFYIERLPIETDCYQEILKPGALIRVKAPRQMGKTSLMSRILHHATQKGFQAASLNFQEADAEFLTSIDGFLRWFCGNITYELNLPDKLDAFWQGVLGSKSKSTKYFERYLLPEIQHGIVLALDEVDEVFKHPEIAADFFGLLRSWHERAKNEPIWQKLRLVIVHSKEVYIPLNINQSPFNVGLPIELPELNQLQVQELVQRHGINWTDKQVERLMRLVGGHPYLVRVALYEIARDRMNLEELIQIAPTEEGIYNDHLRRHLLNLEQDINLLAAVKKVVAAKVPVDVGTTEAFKLRSMGLVKFKGNTVTPLCDLYRQYFCDRLGVN</sequence>